<feature type="transmembrane region" description="Helical" evidence="1">
    <location>
        <begin position="42"/>
        <end position="61"/>
    </location>
</feature>
<dbReference type="EMBL" id="CP070273">
    <property type="protein sequence ID" value="QRV23448.1"/>
    <property type="molecule type" value="Genomic_DNA"/>
</dbReference>
<feature type="transmembrane region" description="Helical" evidence="1">
    <location>
        <begin position="12"/>
        <end position="30"/>
    </location>
</feature>
<evidence type="ECO:0000256" key="1">
    <source>
        <dbReference type="SAM" id="Phobius"/>
    </source>
</evidence>
<sequence>MIPKKYLKIVTPLLMSILMVTIMTATITIINTGITEGFLERWGKAYLISWPIALCIIFIFGKRIQTLSQKICSK</sequence>
<proteinExistence type="predicted"/>
<evidence type="ECO:0000313" key="2">
    <source>
        <dbReference type="EMBL" id="QRV23448.1"/>
    </source>
</evidence>
<keyword evidence="1" id="KW-1133">Transmembrane helix</keyword>
<gene>
    <name evidence="2" type="ORF">JSY38_15585</name>
</gene>
<reference evidence="2 3" key="1">
    <citation type="submission" date="2021-02" db="EMBL/GenBank/DDBJ databases">
        <title>The genome of Marinomonas foliarum JZW.</title>
        <authorList>
            <person name="Sun M."/>
        </authorList>
    </citation>
    <scope>NUCLEOTIDE SEQUENCE [LARGE SCALE GENOMIC DNA]</scope>
    <source>
        <strain evidence="2 3">JZW</strain>
    </source>
</reference>
<keyword evidence="3" id="KW-1185">Reference proteome</keyword>
<dbReference type="RefSeq" id="WP_205114034.1">
    <property type="nucleotide sequence ID" value="NZ_CP070273.1"/>
</dbReference>
<dbReference type="Pfam" id="PF11391">
    <property type="entry name" value="DUF2798"/>
    <property type="match status" value="1"/>
</dbReference>
<protein>
    <submittedName>
        <fullName evidence="2">DUF2798 domain-containing protein</fullName>
    </submittedName>
</protein>
<dbReference type="InterPro" id="IPR021529">
    <property type="entry name" value="DUF2798"/>
</dbReference>
<accession>A0ABX7INZ8</accession>
<evidence type="ECO:0000313" key="3">
    <source>
        <dbReference type="Proteomes" id="UP000644167"/>
    </source>
</evidence>
<name>A0ABX7INZ8_9GAMM</name>
<organism evidence="2 3">
    <name type="scientific">Marinomonas foliarum</name>
    <dbReference type="NCBI Taxonomy" id="491950"/>
    <lineage>
        <taxon>Bacteria</taxon>
        <taxon>Pseudomonadati</taxon>
        <taxon>Pseudomonadota</taxon>
        <taxon>Gammaproteobacteria</taxon>
        <taxon>Oceanospirillales</taxon>
        <taxon>Oceanospirillaceae</taxon>
        <taxon>Marinomonas</taxon>
    </lineage>
</organism>
<dbReference type="Proteomes" id="UP000644167">
    <property type="component" value="Chromosome"/>
</dbReference>
<keyword evidence="1" id="KW-0472">Membrane</keyword>
<keyword evidence="1" id="KW-0812">Transmembrane</keyword>